<keyword evidence="17" id="KW-1185">Reference proteome</keyword>
<keyword evidence="3 14" id="KW-0732">Signal</keyword>
<dbReference type="SMART" id="SM00248">
    <property type="entry name" value="ANK"/>
    <property type="match status" value="5"/>
</dbReference>
<evidence type="ECO:0000313" key="17">
    <source>
        <dbReference type="Proteomes" id="UP000728185"/>
    </source>
</evidence>
<keyword evidence="5 13" id="KW-1133">Transmembrane helix</keyword>
<keyword evidence="7 11" id="KW-1015">Disulfide bond</keyword>
<accession>A0A8E0S4J7</accession>
<dbReference type="GO" id="GO:0012505">
    <property type="term" value="C:endomembrane system"/>
    <property type="evidence" value="ECO:0007669"/>
    <property type="project" value="UniProtKB-SubCell"/>
</dbReference>
<feature type="transmembrane region" description="Helical" evidence="13">
    <location>
        <begin position="575"/>
        <end position="597"/>
    </location>
</feature>
<dbReference type="Gene3D" id="2.10.25.10">
    <property type="entry name" value="Laminin"/>
    <property type="match status" value="5"/>
</dbReference>
<evidence type="ECO:0000256" key="12">
    <source>
        <dbReference type="SAM" id="MobiDB-lite"/>
    </source>
</evidence>
<dbReference type="PROSITE" id="PS50026">
    <property type="entry name" value="EGF_3"/>
    <property type="match status" value="5"/>
</dbReference>
<dbReference type="InterPro" id="IPR001881">
    <property type="entry name" value="EGF-like_Ca-bd_dom"/>
</dbReference>
<dbReference type="InterPro" id="IPR051022">
    <property type="entry name" value="Notch_Cell-Fate_Det"/>
</dbReference>
<dbReference type="PROSITE" id="PS01186">
    <property type="entry name" value="EGF_2"/>
    <property type="match status" value="3"/>
</dbReference>
<feature type="domain" description="EGF-like" evidence="15">
    <location>
        <begin position="27"/>
        <end position="77"/>
    </location>
</feature>
<dbReference type="FunFam" id="2.10.25.10:FF:000173">
    <property type="entry name" value="Neurogenic locus notch protein 2"/>
    <property type="match status" value="1"/>
</dbReference>
<feature type="disulfide bond" evidence="11">
    <location>
        <begin position="144"/>
        <end position="153"/>
    </location>
</feature>
<dbReference type="Gene3D" id="1.25.40.20">
    <property type="entry name" value="Ankyrin repeat-containing domain"/>
    <property type="match status" value="1"/>
</dbReference>
<dbReference type="SUPFAM" id="SSF57196">
    <property type="entry name" value="EGF/Laminin"/>
    <property type="match status" value="4"/>
</dbReference>
<feature type="repeat" description="ANK" evidence="10">
    <location>
        <begin position="980"/>
        <end position="1012"/>
    </location>
</feature>
<feature type="repeat" description="ANK" evidence="10">
    <location>
        <begin position="1049"/>
        <end position="1081"/>
    </location>
</feature>
<comment type="caution">
    <text evidence="11">Lacks conserved residue(s) required for the propagation of feature annotation.</text>
</comment>
<evidence type="ECO:0000256" key="7">
    <source>
        <dbReference type="ARBA" id="ARBA00023157"/>
    </source>
</evidence>
<dbReference type="SUPFAM" id="SSF90193">
    <property type="entry name" value="Notch domain"/>
    <property type="match status" value="2"/>
</dbReference>
<dbReference type="SMART" id="SM00181">
    <property type="entry name" value="EGF"/>
    <property type="match status" value="5"/>
</dbReference>
<evidence type="ECO:0000256" key="4">
    <source>
        <dbReference type="ARBA" id="ARBA00022737"/>
    </source>
</evidence>
<feature type="disulfide bond" evidence="11">
    <location>
        <begin position="235"/>
        <end position="244"/>
    </location>
</feature>
<sequence length="1233" mass="135923">MFISDNIHSGVLILGLLPYLIHVPFSAGDHCYPNPCANGGTCVRPMHKAARMLNPDGSPQSTYQCICPNGWGGQNCTEDLNDCADQPCLNGGVCENQLNMRYMCHCGPDFVGQNCEYTNPCKANPCENGGSCQADVLGRFTCECPKWYQGERCELEVDPCHRVNPCQGPKSKCHLVRDNQRSTAEGIGRLTDFRCECSSGYTGRYCEKREDPCTKINCTNGGHCLYMGNQTMCVCPPGFTGPVCEFGQDTTSEITTGKARIVNSQVDPISSIMLPKSGICEEAGCLFHTRYADRVCRADCVLKGCLGLDAMRDCPYWQACLAASTSQSATSIQESCLGKFRNGQCDSMCNVPECNHDGLDCWETRTTCEHSQFCSQHYGDGVCHPQCSDSVCGFDGGDCLPAALPNEPYIPHGPIHVTPRPTPSSPERWREPILFLTVLNTTSTLFFPQRASFLSTVGMLIRGVARVWRNPRTNKDLILDLPDTGEMKVVVALWLCPPTIQNISECTNPLVRRNPRAVGDFIQSTITLDQAQPQKPHHPPIVMKRFYPVEDSRQLDFTPSTTPQWSQFLRSKEAIGIYVCLCILAGIIIILVIFLVLQRDPWHKPTKRVFTAGVWCPPVPISLKQEVRQLGQVSGAYVHSGTQDPATSHKHCESLLRCYTRERQSMELQKKYDQIQAGSRTDLADTGIKLDFNSLDYRLKPSENRLKRRFLENDPTMSDEALTDHVEPPSKTMCINHKLVPENSYPGGTSQRGESNGGTKPKGILYSAVNDLSSAQSCPPESSSDTCHQLFDLLKGQDGLHPLEPQDIASIENLLQTHSAEHQDPDWKTRSILSGLNGTNQAQNNKVASVHPKLTDLNRMQKEDANNETILHLAGRMNSGKDVVQLLQQSMPRDQLNHAIVMPDNTGRTALALAAAADAVETVGAIYQLEKESLVSSKALVGSKPNENASMNTVSVNTPQAATTGHPNKSRRRQKQSEPRNSTPLISAVQAGNQEVVHYLIEEGHSLNGVDEFGRNVVHWAAATNDLLLLQRLVQCKGFNRMINARDDNDQTPLMLAVREGWEKTVRFLLDHKATVLTSDCMENDPLKTARLKGFTNIERLLSKYYNSEGCSVGLSESGSHCKYHESPFPRITESVSEMSELDTQSIAADSEDLEQGGFTPSKHQPKSWHPTTPARTAISPSERAVTTEAAKTTGIGVPKACRCNNVPSNASLRPESDILRLVHPGISLEPPT</sequence>
<evidence type="ECO:0000313" key="16">
    <source>
        <dbReference type="EMBL" id="KAA0200852.1"/>
    </source>
</evidence>
<feature type="compositionally biased region" description="Polar residues" evidence="12">
    <location>
        <begin position="746"/>
        <end position="758"/>
    </location>
</feature>
<evidence type="ECO:0000256" key="8">
    <source>
        <dbReference type="ARBA" id="ARBA00023180"/>
    </source>
</evidence>
<dbReference type="OrthoDB" id="430340at2759"/>
<evidence type="ECO:0000259" key="15">
    <source>
        <dbReference type="PROSITE" id="PS50026"/>
    </source>
</evidence>
<keyword evidence="1 11" id="KW-0245">EGF-like domain</keyword>
<dbReference type="PANTHER" id="PTHR24049">
    <property type="entry name" value="CRUMBS FAMILY MEMBER"/>
    <property type="match status" value="1"/>
</dbReference>
<keyword evidence="10" id="KW-0040">ANK repeat</keyword>
<evidence type="ECO:0000256" key="1">
    <source>
        <dbReference type="ARBA" id="ARBA00022536"/>
    </source>
</evidence>
<dbReference type="Pfam" id="PF00023">
    <property type="entry name" value="Ank"/>
    <property type="match status" value="1"/>
</dbReference>
<dbReference type="GO" id="GO:0007157">
    <property type="term" value="P:heterophilic cell-cell adhesion via plasma membrane cell adhesion molecules"/>
    <property type="evidence" value="ECO:0007669"/>
    <property type="project" value="TreeGrafter"/>
</dbReference>
<keyword evidence="8" id="KW-0325">Glycoprotein</keyword>
<dbReference type="InterPro" id="IPR002110">
    <property type="entry name" value="Ankyrin_rpt"/>
</dbReference>
<dbReference type="SMART" id="SM00004">
    <property type="entry name" value="NL"/>
    <property type="match status" value="2"/>
</dbReference>
<dbReference type="Gene3D" id="4.10.470.20">
    <property type="match status" value="2"/>
</dbReference>
<dbReference type="GO" id="GO:0045197">
    <property type="term" value="P:establishment or maintenance of epithelial cell apical/basal polarity"/>
    <property type="evidence" value="ECO:0007669"/>
    <property type="project" value="TreeGrafter"/>
</dbReference>
<dbReference type="CDD" id="cd00054">
    <property type="entry name" value="EGF_CA"/>
    <property type="match status" value="4"/>
</dbReference>
<evidence type="ECO:0000256" key="6">
    <source>
        <dbReference type="ARBA" id="ARBA00023136"/>
    </source>
</evidence>
<dbReference type="Pfam" id="PF00066">
    <property type="entry name" value="Notch"/>
    <property type="match status" value="2"/>
</dbReference>
<evidence type="ECO:0000256" key="14">
    <source>
        <dbReference type="SAM" id="SignalP"/>
    </source>
</evidence>
<dbReference type="GO" id="GO:0005886">
    <property type="term" value="C:plasma membrane"/>
    <property type="evidence" value="ECO:0007669"/>
    <property type="project" value="TreeGrafter"/>
</dbReference>
<dbReference type="Proteomes" id="UP000728185">
    <property type="component" value="Unassembled WGS sequence"/>
</dbReference>
<keyword evidence="2 13" id="KW-0812">Transmembrane</keyword>
<feature type="disulfide bond" evidence="11">
    <location>
        <begin position="106"/>
        <end position="115"/>
    </location>
</feature>
<evidence type="ECO:0000256" key="5">
    <source>
        <dbReference type="ARBA" id="ARBA00022989"/>
    </source>
</evidence>
<dbReference type="SUPFAM" id="SSF48403">
    <property type="entry name" value="Ankyrin repeat"/>
    <property type="match status" value="1"/>
</dbReference>
<dbReference type="InterPro" id="IPR036770">
    <property type="entry name" value="Ankyrin_rpt-contain_sf"/>
</dbReference>
<evidence type="ECO:0000256" key="13">
    <source>
        <dbReference type="SAM" id="Phobius"/>
    </source>
</evidence>
<feature type="region of interest" description="Disordered" evidence="12">
    <location>
        <begin position="742"/>
        <end position="762"/>
    </location>
</feature>
<dbReference type="EMBL" id="LUCM01000241">
    <property type="protein sequence ID" value="KAA0200852.1"/>
    <property type="molecule type" value="Genomic_DNA"/>
</dbReference>
<gene>
    <name evidence="16" type="ORF">FBUS_00515</name>
</gene>
<feature type="region of interest" description="Disordered" evidence="12">
    <location>
        <begin position="943"/>
        <end position="988"/>
    </location>
</feature>
<comment type="subcellular location">
    <subcellularLocation>
        <location evidence="9">Endomembrane system</location>
        <topology evidence="9">Single-pass type I membrane protein</topology>
    </subcellularLocation>
</comment>
<keyword evidence="4" id="KW-0677">Repeat</keyword>
<dbReference type="InterPro" id="IPR000742">
    <property type="entry name" value="EGF"/>
</dbReference>
<feature type="domain" description="EGF-like" evidence="15">
    <location>
        <begin position="117"/>
        <end position="154"/>
    </location>
</feature>
<protein>
    <recommendedName>
        <fullName evidence="15">EGF-like domain-containing protein</fullName>
    </recommendedName>
</protein>
<evidence type="ECO:0000256" key="3">
    <source>
        <dbReference type="ARBA" id="ARBA00022729"/>
    </source>
</evidence>
<dbReference type="PANTHER" id="PTHR24049:SF22">
    <property type="entry name" value="DROSOPHILA CRUMBS HOMOLOG"/>
    <property type="match status" value="1"/>
</dbReference>
<evidence type="ECO:0000256" key="10">
    <source>
        <dbReference type="PROSITE-ProRule" id="PRU00023"/>
    </source>
</evidence>
<feature type="chain" id="PRO_5034378908" description="EGF-like domain-containing protein" evidence="14">
    <location>
        <begin position="29"/>
        <end position="1233"/>
    </location>
</feature>
<dbReference type="AlphaFoldDB" id="A0A8E0S4J7"/>
<dbReference type="PROSITE" id="PS50088">
    <property type="entry name" value="ANK_REPEAT"/>
    <property type="match status" value="2"/>
</dbReference>
<feature type="domain" description="EGF-like" evidence="15">
    <location>
        <begin position="156"/>
        <end position="207"/>
    </location>
</feature>
<feature type="disulfide bond" evidence="11">
    <location>
        <begin position="67"/>
        <end position="76"/>
    </location>
</feature>
<dbReference type="InterPro" id="IPR000800">
    <property type="entry name" value="Notch_dom"/>
</dbReference>
<feature type="region of interest" description="Disordered" evidence="12">
    <location>
        <begin position="1154"/>
        <end position="1185"/>
    </location>
</feature>
<dbReference type="GO" id="GO:0032991">
    <property type="term" value="C:protein-containing complex"/>
    <property type="evidence" value="ECO:0007669"/>
    <property type="project" value="TreeGrafter"/>
</dbReference>
<feature type="domain" description="EGF-like" evidence="15">
    <location>
        <begin position="209"/>
        <end position="245"/>
    </location>
</feature>
<feature type="signal peptide" evidence="14">
    <location>
        <begin position="1"/>
        <end position="28"/>
    </location>
</feature>
<evidence type="ECO:0000256" key="9">
    <source>
        <dbReference type="ARBA" id="ARBA00046288"/>
    </source>
</evidence>
<feature type="disulfide bond" evidence="11">
    <location>
        <begin position="197"/>
        <end position="206"/>
    </location>
</feature>
<dbReference type="PROSITE" id="PS00022">
    <property type="entry name" value="EGF_1"/>
    <property type="match status" value="5"/>
</dbReference>
<dbReference type="InterPro" id="IPR035993">
    <property type="entry name" value="Notch-like_dom_sf"/>
</dbReference>
<organism evidence="16 17">
    <name type="scientific">Fasciolopsis buskii</name>
    <dbReference type="NCBI Taxonomy" id="27845"/>
    <lineage>
        <taxon>Eukaryota</taxon>
        <taxon>Metazoa</taxon>
        <taxon>Spiralia</taxon>
        <taxon>Lophotrochozoa</taxon>
        <taxon>Platyhelminthes</taxon>
        <taxon>Trematoda</taxon>
        <taxon>Digenea</taxon>
        <taxon>Plagiorchiida</taxon>
        <taxon>Echinostomata</taxon>
        <taxon>Echinostomatoidea</taxon>
        <taxon>Fasciolidae</taxon>
        <taxon>Fasciolopsis</taxon>
    </lineage>
</organism>
<reference evidence="16" key="1">
    <citation type="submission" date="2019-05" db="EMBL/GenBank/DDBJ databases">
        <title>Annotation for the trematode Fasciolopsis buski.</title>
        <authorList>
            <person name="Choi Y.-J."/>
        </authorList>
    </citation>
    <scope>NUCLEOTIDE SEQUENCE</scope>
    <source>
        <strain evidence="16">HT</strain>
        <tissue evidence="16">Whole worm</tissue>
    </source>
</reference>
<dbReference type="PROSITE" id="PS50297">
    <property type="entry name" value="ANK_REP_REGION"/>
    <property type="match status" value="2"/>
</dbReference>
<dbReference type="SMART" id="SM00179">
    <property type="entry name" value="EGF_CA"/>
    <property type="match status" value="4"/>
</dbReference>
<dbReference type="GO" id="GO:0005509">
    <property type="term" value="F:calcium ion binding"/>
    <property type="evidence" value="ECO:0007669"/>
    <property type="project" value="InterPro"/>
</dbReference>
<comment type="caution">
    <text evidence="16">The sequence shown here is derived from an EMBL/GenBank/DDBJ whole genome shotgun (WGS) entry which is preliminary data.</text>
</comment>
<evidence type="ECO:0000256" key="11">
    <source>
        <dbReference type="PROSITE-ProRule" id="PRU00076"/>
    </source>
</evidence>
<name>A0A8E0S4J7_9TREM</name>
<feature type="compositionally biased region" description="Polar residues" evidence="12">
    <location>
        <begin position="945"/>
        <end position="967"/>
    </location>
</feature>
<proteinExistence type="predicted"/>
<evidence type="ECO:0000256" key="2">
    <source>
        <dbReference type="ARBA" id="ARBA00022692"/>
    </source>
</evidence>
<feature type="domain" description="EGF-like" evidence="15">
    <location>
        <begin position="79"/>
        <end position="116"/>
    </location>
</feature>
<dbReference type="Pfam" id="PF00008">
    <property type="entry name" value="EGF"/>
    <property type="match status" value="2"/>
</dbReference>
<feature type="compositionally biased region" description="Polar residues" evidence="12">
    <location>
        <begin position="979"/>
        <end position="988"/>
    </location>
</feature>
<dbReference type="FunFam" id="2.10.25.10:FF:000246">
    <property type="entry name" value="EGF-like repeat and discoidin I-like domain-containing protein 3"/>
    <property type="match status" value="1"/>
</dbReference>
<keyword evidence="6 13" id="KW-0472">Membrane</keyword>
<dbReference type="Pfam" id="PF12796">
    <property type="entry name" value="Ank_2"/>
    <property type="match status" value="1"/>
</dbReference>
<dbReference type="PRINTS" id="PR01983">
    <property type="entry name" value="NOTCH"/>
</dbReference>